<dbReference type="NCBIfam" id="TIGR02593">
    <property type="entry name" value="CRISPR_cas5"/>
    <property type="match status" value="1"/>
</dbReference>
<reference evidence="2 3" key="1">
    <citation type="submission" date="2022-04" db="EMBL/GenBank/DDBJ databases">
        <title>Genome diversity in the genus Frankia.</title>
        <authorList>
            <person name="Carlos-Shanley C."/>
            <person name="Hahn D."/>
        </authorList>
    </citation>
    <scope>NUCLEOTIDE SEQUENCE [LARGE SCALE GENOMIC DNA]</scope>
    <source>
        <strain evidence="2 3">Ag45/Mut15</strain>
    </source>
</reference>
<proteinExistence type="predicted"/>
<dbReference type="InterPro" id="IPR021124">
    <property type="entry name" value="CRISPR-assoc_prot_Cas5"/>
</dbReference>
<keyword evidence="1" id="KW-0051">Antiviral defense</keyword>
<gene>
    <name evidence="2" type="primary">cas5e</name>
    <name evidence="2" type="ORF">MXD59_21220</name>
</gene>
<sequence length="268" mass="29849">MPTTLVLRVAGALQSWGTRSHFARRDTEREPTLSGIIGMITNGMGYRREDSLKRFADLTMASRTDRAGTLVDDFYTAGVGAWHGGTTDEDRLYWTAWTSTDGTPNFPKDADSAKGNIGMKHYLADAIFLVLLTSDDPKLIDDCAHALRTPRRAYYLGRRGCIPEQPLVCAITAERPEVLLRSWPWLDHEEQHNAAHQDLAAGRSRQLPVLETAVMGDPLAEVRPDVPLRFDSLHREYRTRLVRRSLVPLTTAMLQAPADAVAQEGEPA</sequence>
<dbReference type="NCBIfam" id="TIGR01868">
    <property type="entry name" value="casD_Cas5e"/>
    <property type="match status" value="1"/>
</dbReference>
<accession>A0ABT0K416</accession>
<dbReference type="InterPro" id="IPR013422">
    <property type="entry name" value="CRISPR-assoc_prot_Cas5_N"/>
</dbReference>
<name>A0ABT0K416_9ACTN</name>
<dbReference type="InterPro" id="IPR010147">
    <property type="entry name" value="CRISPR-assoc_prot_CasD"/>
</dbReference>
<comment type="caution">
    <text evidence="2">The sequence shown here is derived from an EMBL/GenBank/DDBJ whole genome shotgun (WGS) entry which is preliminary data.</text>
</comment>
<dbReference type="EMBL" id="JALKFT010000030">
    <property type="protein sequence ID" value="MCK9878259.1"/>
    <property type="molecule type" value="Genomic_DNA"/>
</dbReference>
<evidence type="ECO:0000256" key="1">
    <source>
        <dbReference type="ARBA" id="ARBA00023118"/>
    </source>
</evidence>
<evidence type="ECO:0000313" key="2">
    <source>
        <dbReference type="EMBL" id="MCK9878259.1"/>
    </source>
</evidence>
<evidence type="ECO:0000313" key="3">
    <source>
        <dbReference type="Proteomes" id="UP001201873"/>
    </source>
</evidence>
<dbReference type="RefSeq" id="WP_248826386.1">
    <property type="nucleotide sequence ID" value="NZ_JALKFT010000030.1"/>
</dbReference>
<dbReference type="Pfam" id="PF09704">
    <property type="entry name" value="Cas_Cas5d"/>
    <property type="match status" value="1"/>
</dbReference>
<dbReference type="CDD" id="cd09756">
    <property type="entry name" value="Cas5_I-E"/>
    <property type="match status" value="1"/>
</dbReference>
<dbReference type="Gene3D" id="3.30.70.2660">
    <property type="match status" value="1"/>
</dbReference>
<keyword evidence="3" id="KW-1185">Reference proteome</keyword>
<dbReference type="Proteomes" id="UP001201873">
    <property type="component" value="Unassembled WGS sequence"/>
</dbReference>
<organism evidence="2 3">
    <name type="scientific">Frankia umida</name>
    <dbReference type="NCBI Taxonomy" id="573489"/>
    <lineage>
        <taxon>Bacteria</taxon>
        <taxon>Bacillati</taxon>
        <taxon>Actinomycetota</taxon>
        <taxon>Actinomycetes</taxon>
        <taxon>Frankiales</taxon>
        <taxon>Frankiaceae</taxon>
        <taxon>Frankia</taxon>
    </lineage>
</organism>
<protein>
    <submittedName>
        <fullName evidence="2">Type I-E CRISPR-associated protein Cas5/CasD</fullName>
    </submittedName>
</protein>